<keyword evidence="1" id="KW-0472">Membrane</keyword>
<evidence type="ECO:0000313" key="2">
    <source>
        <dbReference type="EMBL" id="KNC96569.1"/>
    </source>
</evidence>
<keyword evidence="1" id="KW-1133">Transmembrane helix</keyword>
<sequence>MTRRKALSNQLVIVLAICASSVCFFFAGPILIPHSQIEKPEDDLISASSACKSQVTLRRAPPRKVVGSYYDDFLRITANIIEVLENRRSGVAVARYGDGERELMLGGTIKPATQAGQVDKWSWEKPGISFLGRDLLDTLSSHYDEPYYYGFAAPVQDASGLRFFINATEQHLDYITFANIWVNDNYKHTKEFIKKIAEQYAGRIVIIANHITKDRSLVPSWASEFFSTPDDCVAFWEQNRDEHLAKIEALGRRHTRKLFMISAGPMAKVYVHKLWNVNPHNAIIDFGSSLDEILKGETTRPYQSASANEVDPSWQLIPQTI</sequence>
<proteinExistence type="predicted"/>
<dbReference type="GeneID" id="27691333"/>
<keyword evidence="3" id="KW-1185">Reference proteome</keyword>
<dbReference type="AlphaFoldDB" id="A0A0L0H6I3"/>
<dbReference type="InParanoid" id="A0A0L0H6I3"/>
<dbReference type="VEuPathDB" id="FungiDB:SPPG_08156"/>
<name>A0A0L0H6I3_SPIPD</name>
<accession>A0A0L0H6I3</accession>
<keyword evidence="1" id="KW-0812">Transmembrane</keyword>
<gene>
    <name evidence="2" type="ORF">SPPG_08156</name>
</gene>
<dbReference type="RefSeq" id="XP_016604609.1">
    <property type="nucleotide sequence ID" value="XM_016756312.1"/>
</dbReference>
<dbReference type="EMBL" id="KQ257468">
    <property type="protein sequence ID" value="KNC96569.1"/>
    <property type="molecule type" value="Genomic_DNA"/>
</dbReference>
<evidence type="ECO:0000256" key="1">
    <source>
        <dbReference type="SAM" id="Phobius"/>
    </source>
</evidence>
<dbReference type="OrthoDB" id="2129182at2759"/>
<dbReference type="OMA" id="ENFTWAN"/>
<protein>
    <submittedName>
        <fullName evidence="2">Uncharacterized protein</fullName>
    </submittedName>
</protein>
<evidence type="ECO:0000313" key="3">
    <source>
        <dbReference type="Proteomes" id="UP000053201"/>
    </source>
</evidence>
<organism evidence="2 3">
    <name type="scientific">Spizellomyces punctatus (strain DAOM BR117)</name>
    <dbReference type="NCBI Taxonomy" id="645134"/>
    <lineage>
        <taxon>Eukaryota</taxon>
        <taxon>Fungi</taxon>
        <taxon>Fungi incertae sedis</taxon>
        <taxon>Chytridiomycota</taxon>
        <taxon>Chytridiomycota incertae sedis</taxon>
        <taxon>Chytridiomycetes</taxon>
        <taxon>Spizellomycetales</taxon>
        <taxon>Spizellomycetaceae</taxon>
        <taxon>Spizellomyces</taxon>
    </lineage>
</organism>
<feature type="transmembrane region" description="Helical" evidence="1">
    <location>
        <begin position="12"/>
        <end position="32"/>
    </location>
</feature>
<reference evidence="2 3" key="1">
    <citation type="submission" date="2009-08" db="EMBL/GenBank/DDBJ databases">
        <title>The Genome Sequence of Spizellomyces punctatus strain DAOM BR117.</title>
        <authorList>
            <consortium name="The Broad Institute Genome Sequencing Platform"/>
            <person name="Russ C."/>
            <person name="Cuomo C."/>
            <person name="Shea T."/>
            <person name="Young S.K."/>
            <person name="Zeng Q."/>
            <person name="Koehrsen M."/>
            <person name="Haas B."/>
            <person name="Borodovsky M."/>
            <person name="Guigo R."/>
            <person name="Alvarado L."/>
            <person name="Berlin A."/>
            <person name="Bochicchio J."/>
            <person name="Borenstein D."/>
            <person name="Chapman S."/>
            <person name="Chen Z."/>
            <person name="Engels R."/>
            <person name="Freedman E."/>
            <person name="Gellesch M."/>
            <person name="Goldberg J."/>
            <person name="Griggs A."/>
            <person name="Gujja S."/>
            <person name="Heiman D."/>
            <person name="Hepburn T."/>
            <person name="Howarth C."/>
            <person name="Jen D."/>
            <person name="Larson L."/>
            <person name="Lewis B."/>
            <person name="Mehta T."/>
            <person name="Park D."/>
            <person name="Pearson M."/>
            <person name="Roberts A."/>
            <person name="Saif S."/>
            <person name="Shenoy N."/>
            <person name="Sisk P."/>
            <person name="Stolte C."/>
            <person name="Sykes S."/>
            <person name="Thomson T."/>
            <person name="Walk T."/>
            <person name="White J."/>
            <person name="Yandava C."/>
            <person name="Burger G."/>
            <person name="Gray M.W."/>
            <person name="Holland P.W.H."/>
            <person name="King N."/>
            <person name="Lang F.B.F."/>
            <person name="Roger A.J."/>
            <person name="Ruiz-Trillo I."/>
            <person name="Lander E."/>
            <person name="Nusbaum C."/>
        </authorList>
    </citation>
    <scope>NUCLEOTIDE SEQUENCE [LARGE SCALE GENOMIC DNA]</scope>
    <source>
        <strain evidence="2 3">DAOM BR117</strain>
    </source>
</reference>
<dbReference type="Proteomes" id="UP000053201">
    <property type="component" value="Unassembled WGS sequence"/>
</dbReference>